<dbReference type="EMBL" id="BAABWN010000002">
    <property type="protein sequence ID" value="GAA6167136.1"/>
    <property type="molecule type" value="Genomic_DNA"/>
</dbReference>
<dbReference type="InterPro" id="IPR020019">
    <property type="entry name" value="AcTrfase_PglD-like"/>
</dbReference>
<reference evidence="3 4" key="1">
    <citation type="submission" date="2024-04" db="EMBL/GenBank/DDBJ databases">
        <title>Draft genome sequence of Sessilibacter corallicola NBRC 116591.</title>
        <authorList>
            <person name="Miyakawa T."/>
            <person name="Kusuya Y."/>
            <person name="Miura T."/>
        </authorList>
    </citation>
    <scope>NUCLEOTIDE SEQUENCE [LARGE SCALE GENOMIC DNA]</scope>
    <source>
        <strain evidence="3 4">KU-00831-HH</strain>
    </source>
</reference>
<sequence length="215" mass="23196">MNFNNKKYCIYGTGGFGREVLACLTDLLSSTGNNTKDNAVFMVADQFYDQPSVMNVPVIKESEFTADKYKVIIAVGDPHARKNIVEHLPKNTEYTTLIHPSAVVSQWVEIGEGSVITAGVIITCNINIGRHAHLNLHSTVGHDCNIGDYLTTAPGTNISGNCTLGDCVYFGTNSSVRQGARICDSVTVGMGAVVVKDINEPGTYIGNPLKKLEKK</sequence>
<name>A0ABQ0A651_9GAMM</name>
<dbReference type="PANTHER" id="PTHR43300:SF7">
    <property type="entry name" value="UDP-N-ACETYLBACILLOSAMINE N-ACETYLTRANSFERASE"/>
    <property type="match status" value="1"/>
</dbReference>
<evidence type="ECO:0000313" key="4">
    <source>
        <dbReference type="Proteomes" id="UP001465153"/>
    </source>
</evidence>
<evidence type="ECO:0000256" key="1">
    <source>
        <dbReference type="ARBA" id="ARBA00007274"/>
    </source>
</evidence>
<dbReference type="Gene3D" id="3.40.50.20">
    <property type="match status" value="1"/>
</dbReference>
<dbReference type="RefSeq" id="WP_353301851.1">
    <property type="nucleotide sequence ID" value="NZ_BAABWN010000002.1"/>
</dbReference>
<evidence type="ECO:0000259" key="2">
    <source>
        <dbReference type="Pfam" id="PF17836"/>
    </source>
</evidence>
<comment type="similarity">
    <text evidence="1">Belongs to the transferase hexapeptide repeat family.</text>
</comment>
<dbReference type="CDD" id="cd03360">
    <property type="entry name" value="LbH_AT_putative"/>
    <property type="match status" value="1"/>
</dbReference>
<dbReference type="InterPro" id="IPR011004">
    <property type="entry name" value="Trimer_LpxA-like_sf"/>
</dbReference>
<accession>A0ABQ0A651</accession>
<dbReference type="InterPro" id="IPR041561">
    <property type="entry name" value="PglD_N"/>
</dbReference>
<feature type="domain" description="PglD N-terminal" evidence="2">
    <location>
        <begin position="9"/>
        <end position="88"/>
    </location>
</feature>
<comment type="caution">
    <text evidence="3">The sequence shown here is derived from an EMBL/GenBank/DDBJ whole genome shotgun (WGS) entry which is preliminary data.</text>
</comment>
<dbReference type="SUPFAM" id="SSF51161">
    <property type="entry name" value="Trimeric LpxA-like enzymes"/>
    <property type="match status" value="1"/>
</dbReference>
<evidence type="ECO:0000313" key="3">
    <source>
        <dbReference type="EMBL" id="GAA6167136.1"/>
    </source>
</evidence>
<protein>
    <submittedName>
        <fullName evidence="3">Acetyltransferase</fullName>
    </submittedName>
</protein>
<gene>
    <name evidence="3" type="ORF">NBRC116591_09460</name>
</gene>
<dbReference type="Pfam" id="PF17836">
    <property type="entry name" value="PglD_N"/>
    <property type="match status" value="1"/>
</dbReference>
<keyword evidence="4" id="KW-1185">Reference proteome</keyword>
<dbReference type="PANTHER" id="PTHR43300">
    <property type="entry name" value="ACETYLTRANSFERASE"/>
    <property type="match status" value="1"/>
</dbReference>
<organism evidence="3 4">
    <name type="scientific">Sessilibacter corallicola</name>
    <dbReference type="NCBI Taxonomy" id="2904075"/>
    <lineage>
        <taxon>Bacteria</taxon>
        <taxon>Pseudomonadati</taxon>
        <taxon>Pseudomonadota</taxon>
        <taxon>Gammaproteobacteria</taxon>
        <taxon>Cellvibrionales</taxon>
        <taxon>Cellvibrionaceae</taxon>
        <taxon>Sessilibacter</taxon>
    </lineage>
</organism>
<proteinExistence type="inferred from homology"/>
<dbReference type="Proteomes" id="UP001465153">
    <property type="component" value="Unassembled WGS sequence"/>
</dbReference>
<dbReference type="Gene3D" id="2.160.10.10">
    <property type="entry name" value="Hexapeptide repeat proteins"/>
    <property type="match status" value="1"/>
</dbReference>
<dbReference type="NCBIfam" id="TIGR03570">
    <property type="entry name" value="NeuD_NnaD"/>
    <property type="match status" value="1"/>
</dbReference>
<dbReference type="InterPro" id="IPR050179">
    <property type="entry name" value="Trans_hexapeptide_repeat"/>
</dbReference>